<name>A0A921EJP9_LACJH</name>
<dbReference type="Proteomes" id="UP000732527">
    <property type="component" value="Unassembled WGS sequence"/>
</dbReference>
<protein>
    <submittedName>
        <fullName evidence="1">Nucleotide modification associated domain-containing protein</fullName>
    </submittedName>
</protein>
<comment type="caution">
    <text evidence="1">The sequence shown here is derived from an EMBL/GenBank/DDBJ whole genome shotgun (WGS) entry which is preliminary data.</text>
</comment>
<sequence>MKSFSEISKALDSFTAKKNEAYGDAYGKNFNTFGLTYSAIEVFNKVNRIVTLTKNNLSEANNESLLDSYVDLRNYAEFAIQHMLPNVSDEDKAKYGL</sequence>
<reference evidence="1" key="2">
    <citation type="submission" date="2021-09" db="EMBL/GenBank/DDBJ databases">
        <authorList>
            <person name="Gilroy R."/>
        </authorList>
    </citation>
    <scope>NUCLEOTIDE SEQUENCE</scope>
    <source>
        <strain evidence="1">CHK192-2623</strain>
    </source>
</reference>
<gene>
    <name evidence="1" type="ORF">K8V69_01350</name>
</gene>
<reference evidence="1" key="1">
    <citation type="journal article" date="2021" name="PeerJ">
        <title>Extensive microbial diversity within the chicken gut microbiome revealed by metagenomics and culture.</title>
        <authorList>
            <person name="Gilroy R."/>
            <person name="Ravi A."/>
            <person name="Getino M."/>
            <person name="Pursley I."/>
            <person name="Horton D.L."/>
            <person name="Alikhan N.F."/>
            <person name="Baker D."/>
            <person name="Gharbi K."/>
            <person name="Hall N."/>
            <person name="Watson M."/>
            <person name="Adriaenssens E.M."/>
            <person name="Foster-Nyarko E."/>
            <person name="Jarju S."/>
            <person name="Secka A."/>
            <person name="Antonio M."/>
            <person name="Oren A."/>
            <person name="Chaudhuri R.R."/>
            <person name="La Ragione R."/>
            <person name="Hildebrand F."/>
            <person name="Pallen M.J."/>
        </authorList>
    </citation>
    <scope>NUCLEOTIDE SEQUENCE</scope>
    <source>
        <strain evidence="1">CHK192-2623</strain>
    </source>
</reference>
<dbReference type="AlphaFoldDB" id="A0A921EJP9"/>
<accession>A0A921EJP9</accession>
<proteinExistence type="predicted"/>
<evidence type="ECO:0000313" key="1">
    <source>
        <dbReference type="EMBL" id="HJE48821.1"/>
    </source>
</evidence>
<dbReference type="EMBL" id="DYYQ01000011">
    <property type="protein sequence ID" value="HJE48821.1"/>
    <property type="molecule type" value="Genomic_DNA"/>
</dbReference>
<organism evidence="1 2">
    <name type="scientific">Lactobacillus johnsonii</name>
    <dbReference type="NCBI Taxonomy" id="33959"/>
    <lineage>
        <taxon>Bacteria</taxon>
        <taxon>Bacillati</taxon>
        <taxon>Bacillota</taxon>
        <taxon>Bacilli</taxon>
        <taxon>Lactobacillales</taxon>
        <taxon>Lactobacillaceae</taxon>
        <taxon>Lactobacillus</taxon>
    </lineage>
</organism>
<evidence type="ECO:0000313" key="2">
    <source>
        <dbReference type="Proteomes" id="UP000732527"/>
    </source>
</evidence>